<evidence type="ECO:0000313" key="15">
    <source>
        <dbReference type="Proteomes" id="UP001232343"/>
    </source>
</evidence>
<comment type="pathway">
    <text evidence="12">Carbohydrate metabolism; D-ribose degradation; D-ribose 5-phosphate from beta-D-ribopyranose: step 2/2.</text>
</comment>
<feature type="binding site" evidence="12">
    <location>
        <position position="275"/>
    </location>
    <ligand>
        <name>K(+)</name>
        <dbReference type="ChEBI" id="CHEBI:29103"/>
    </ligand>
</feature>
<evidence type="ECO:0000256" key="11">
    <source>
        <dbReference type="ARBA" id="ARBA00023277"/>
    </source>
</evidence>
<feature type="binding site" evidence="12">
    <location>
        <begin position="14"/>
        <end position="16"/>
    </location>
    <ligand>
        <name>substrate</name>
    </ligand>
</feature>
<dbReference type="Proteomes" id="UP001232343">
    <property type="component" value="Unassembled WGS sequence"/>
</dbReference>
<feature type="binding site" evidence="12">
    <location>
        <position position="236"/>
    </location>
    <ligand>
        <name>K(+)</name>
        <dbReference type="ChEBI" id="CHEBI:29103"/>
    </ligand>
</feature>
<dbReference type="InterPro" id="IPR029056">
    <property type="entry name" value="Ribokinase-like"/>
</dbReference>
<feature type="binding site" evidence="12">
    <location>
        <position position="141"/>
    </location>
    <ligand>
        <name>substrate</name>
    </ligand>
</feature>
<evidence type="ECO:0000256" key="12">
    <source>
        <dbReference type="HAMAP-Rule" id="MF_01987"/>
    </source>
</evidence>
<dbReference type="EMBL" id="JAUSUO010000007">
    <property type="protein sequence ID" value="MDQ0343898.1"/>
    <property type="molecule type" value="Genomic_DNA"/>
</dbReference>
<feature type="binding site" evidence="12">
    <location>
        <position position="264"/>
    </location>
    <ligand>
        <name>ATP</name>
        <dbReference type="ChEBI" id="CHEBI:30616"/>
    </ligand>
</feature>
<comment type="subcellular location">
    <subcellularLocation>
        <location evidence="12">Cytoplasm</location>
    </subcellularLocation>
</comment>
<keyword evidence="11 12" id="KW-0119">Carbohydrate metabolism</keyword>
<feature type="active site" description="Proton acceptor" evidence="12">
    <location>
        <position position="240"/>
    </location>
</feature>
<comment type="catalytic activity">
    <reaction evidence="12">
        <text>D-ribose + ATP = D-ribose 5-phosphate + ADP + H(+)</text>
        <dbReference type="Rhea" id="RHEA:13697"/>
        <dbReference type="ChEBI" id="CHEBI:15378"/>
        <dbReference type="ChEBI" id="CHEBI:30616"/>
        <dbReference type="ChEBI" id="CHEBI:47013"/>
        <dbReference type="ChEBI" id="CHEBI:78346"/>
        <dbReference type="ChEBI" id="CHEBI:456216"/>
        <dbReference type="EC" id="2.7.1.15"/>
    </reaction>
</comment>
<sequence length="295" mass="31675">MQDTPRIVVVGSINMDLVTTTETIPKKGETLIGEKFQMNPGGKGANQAVAAARLGVPVHMIGCVGDDSFGKDLVQHLIENGVNTSNVEPVTYITGTATIIVSNQDNRIIVTPGANNYVTADFVEKNREVIANSDILILQLEVPLEAVQKAAKIAKENDVLVILNPAPIRELPDSLIELVDYITPNEHEVQLLLKNRNIDEIKNKLILTQGSRGVVFYKNEKEVHLPAHSIKVVDTTGAGDSFNGGLAAALSKGLSIEEACRFGNAVAALSTTKMGAQTGMPTEAEVNQFLKSLEQ</sequence>
<dbReference type="NCBIfam" id="TIGR02152">
    <property type="entry name" value="D_ribokin_bact"/>
    <property type="match status" value="1"/>
</dbReference>
<comment type="function">
    <text evidence="12">Catalyzes the phosphorylation of ribose at O-5 in a reaction requiring ATP and magnesium. The resulting D-ribose-5-phosphate can then be used either for sythesis of nucleotides, histidine, and tryptophan, or as a component of the pentose phosphate pathway.</text>
</comment>
<proteinExistence type="inferred from homology"/>
<keyword evidence="6 12" id="KW-0547">Nucleotide-binding</keyword>
<feature type="binding site" evidence="12">
    <location>
        <position position="234"/>
    </location>
    <ligand>
        <name>K(+)</name>
        <dbReference type="ChEBI" id="CHEBI:29103"/>
    </ligand>
</feature>
<dbReference type="GO" id="GO:0004747">
    <property type="term" value="F:ribokinase activity"/>
    <property type="evidence" value="ECO:0007669"/>
    <property type="project" value="UniProtKB-EC"/>
</dbReference>
<organism evidence="14 15">
    <name type="scientific">Lederbergia wuyishanensis</name>
    <dbReference type="NCBI Taxonomy" id="1347903"/>
    <lineage>
        <taxon>Bacteria</taxon>
        <taxon>Bacillati</taxon>
        <taxon>Bacillota</taxon>
        <taxon>Bacilli</taxon>
        <taxon>Bacillales</taxon>
        <taxon>Bacillaceae</taxon>
        <taxon>Lederbergia</taxon>
    </lineage>
</organism>
<evidence type="ECO:0000256" key="2">
    <source>
        <dbReference type="ARBA" id="ARBA00012035"/>
    </source>
</evidence>
<dbReference type="InterPro" id="IPR002139">
    <property type="entry name" value="Ribo/fructo_kinase"/>
</dbReference>
<dbReference type="PANTHER" id="PTHR10584:SF166">
    <property type="entry name" value="RIBOKINASE"/>
    <property type="match status" value="1"/>
</dbReference>
<evidence type="ECO:0000256" key="9">
    <source>
        <dbReference type="ARBA" id="ARBA00022842"/>
    </source>
</evidence>
<dbReference type="RefSeq" id="WP_244682278.1">
    <property type="nucleotide sequence ID" value="NZ_JALIRM010000010.1"/>
</dbReference>
<feature type="binding site" evidence="12">
    <location>
        <position position="240"/>
    </location>
    <ligand>
        <name>substrate</name>
    </ligand>
</feature>
<evidence type="ECO:0000256" key="1">
    <source>
        <dbReference type="ARBA" id="ARBA00005380"/>
    </source>
</evidence>
<reference evidence="14 15" key="1">
    <citation type="submission" date="2023-07" db="EMBL/GenBank/DDBJ databases">
        <title>Genomic Encyclopedia of Type Strains, Phase IV (KMG-IV): sequencing the most valuable type-strain genomes for metagenomic binning, comparative biology and taxonomic classification.</title>
        <authorList>
            <person name="Goeker M."/>
        </authorList>
    </citation>
    <scope>NUCLEOTIDE SEQUENCE [LARGE SCALE GENOMIC DNA]</scope>
    <source>
        <strain evidence="14 15">DSM 27848</strain>
    </source>
</reference>
<keyword evidence="12" id="KW-0963">Cytoplasm</keyword>
<feature type="binding site" evidence="12">
    <location>
        <begin position="208"/>
        <end position="213"/>
    </location>
    <ligand>
        <name>ATP</name>
        <dbReference type="ChEBI" id="CHEBI:30616"/>
    </ligand>
</feature>
<feature type="binding site" evidence="12">
    <location>
        <position position="270"/>
    </location>
    <ligand>
        <name>K(+)</name>
        <dbReference type="ChEBI" id="CHEBI:29103"/>
    </ligand>
</feature>
<feature type="binding site" evidence="12">
    <location>
        <position position="273"/>
    </location>
    <ligand>
        <name>K(+)</name>
        <dbReference type="ChEBI" id="CHEBI:29103"/>
    </ligand>
</feature>
<keyword evidence="10 12" id="KW-0630">Potassium</keyword>
<comment type="activity regulation">
    <text evidence="12">Activated by a monovalent cation that binds near, but not in, the active site. The most likely occupant of the site in vivo is potassium. Ion binding induces a conformational change that may alter substrate affinity.</text>
</comment>
<keyword evidence="15" id="KW-1185">Reference proteome</keyword>
<feature type="binding site" evidence="12">
    <location>
        <position position="185"/>
    </location>
    <ligand>
        <name>ATP</name>
        <dbReference type="ChEBI" id="CHEBI:30616"/>
    </ligand>
</feature>
<keyword evidence="9 12" id="KW-0460">Magnesium</keyword>
<evidence type="ECO:0000256" key="3">
    <source>
        <dbReference type="ARBA" id="ARBA00016943"/>
    </source>
</evidence>
<evidence type="ECO:0000256" key="8">
    <source>
        <dbReference type="ARBA" id="ARBA00022840"/>
    </source>
</evidence>
<comment type="similarity">
    <text evidence="12">Belongs to the carbohydrate kinase PfkB family. Ribokinase subfamily.</text>
</comment>
<feature type="binding site" evidence="12">
    <location>
        <begin position="42"/>
        <end position="46"/>
    </location>
    <ligand>
        <name>substrate</name>
    </ligand>
</feature>
<dbReference type="PRINTS" id="PR00990">
    <property type="entry name" value="RIBOKINASE"/>
</dbReference>
<keyword evidence="7 12" id="KW-0418">Kinase</keyword>
<dbReference type="InterPro" id="IPR011611">
    <property type="entry name" value="PfkB_dom"/>
</dbReference>
<evidence type="ECO:0000256" key="6">
    <source>
        <dbReference type="ARBA" id="ARBA00022741"/>
    </source>
</evidence>
<dbReference type="SUPFAM" id="SSF53613">
    <property type="entry name" value="Ribokinase-like"/>
    <property type="match status" value="1"/>
</dbReference>
<comment type="caution">
    <text evidence="12">Lacks conserved residue(s) required for the propagation of feature annotation.</text>
</comment>
<keyword evidence="4 12" id="KW-0808">Transferase</keyword>
<dbReference type="Gene3D" id="3.40.1190.20">
    <property type="match status" value="1"/>
</dbReference>
<accession>A0ABU0D664</accession>
<comment type="subunit">
    <text evidence="12">Homodimer.</text>
</comment>
<comment type="similarity">
    <text evidence="1">Belongs to the carbohydrate kinase pfkB family.</text>
</comment>
<protein>
    <recommendedName>
        <fullName evidence="3 12">Ribokinase</fullName>
        <shortName evidence="12">RK</shortName>
        <ecNumber evidence="2 12">2.7.1.15</ecNumber>
    </recommendedName>
</protein>
<evidence type="ECO:0000256" key="7">
    <source>
        <dbReference type="ARBA" id="ARBA00022777"/>
    </source>
</evidence>
<evidence type="ECO:0000256" key="5">
    <source>
        <dbReference type="ARBA" id="ARBA00022723"/>
    </source>
</evidence>
<dbReference type="InterPro" id="IPR011877">
    <property type="entry name" value="Ribokinase"/>
</dbReference>
<feature type="domain" description="Carbohydrate kinase PfkB" evidence="13">
    <location>
        <begin position="6"/>
        <end position="282"/>
    </location>
</feature>
<evidence type="ECO:0000256" key="10">
    <source>
        <dbReference type="ARBA" id="ARBA00022958"/>
    </source>
</evidence>
<dbReference type="PROSITE" id="PS00584">
    <property type="entry name" value="PFKB_KINASES_2"/>
    <property type="match status" value="1"/>
</dbReference>
<name>A0ABU0D664_9BACI</name>
<dbReference type="CDD" id="cd01174">
    <property type="entry name" value="ribokinase"/>
    <property type="match status" value="1"/>
</dbReference>
<dbReference type="EC" id="2.7.1.15" evidence="2 12"/>
<feature type="binding site" evidence="12">
    <location>
        <begin position="239"/>
        <end position="240"/>
    </location>
    <ligand>
        <name>ATP</name>
        <dbReference type="ChEBI" id="CHEBI:30616"/>
    </ligand>
</feature>
<dbReference type="Pfam" id="PF00294">
    <property type="entry name" value="PfkB"/>
    <property type="match status" value="1"/>
</dbReference>
<evidence type="ECO:0000256" key="4">
    <source>
        <dbReference type="ARBA" id="ARBA00022679"/>
    </source>
</evidence>
<dbReference type="HAMAP" id="MF_01987">
    <property type="entry name" value="Ribokinase"/>
    <property type="match status" value="1"/>
</dbReference>
<keyword evidence="8 12" id="KW-0067">ATP-binding</keyword>
<gene>
    <name evidence="12" type="primary">rbsK</name>
    <name evidence="14" type="ORF">J2S14_002733</name>
</gene>
<comment type="cofactor">
    <cofactor evidence="12">
        <name>Mg(2+)</name>
        <dbReference type="ChEBI" id="CHEBI:18420"/>
    </cofactor>
    <text evidence="12">Requires a divalent cation, most likely magnesium in vivo, as an electrophilic catalyst to aid phosphoryl group transfer. It is the chelate of the metal and the nucleotide that is the actual substrate.</text>
</comment>
<comment type="caution">
    <text evidence="14">The sequence shown here is derived from an EMBL/GenBank/DDBJ whole genome shotgun (WGS) entry which is preliminary data.</text>
</comment>
<evidence type="ECO:0000313" key="14">
    <source>
        <dbReference type="EMBL" id="MDQ0343898.1"/>
    </source>
</evidence>
<dbReference type="InterPro" id="IPR002173">
    <property type="entry name" value="Carboh/pur_kinase_PfkB_CS"/>
</dbReference>
<dbReference type="PANTHER" id="PTHR10584">
    <property type="entry name" value="SUGAR KINASE"/>
    <property type="match status" value="1"/>
</dbReference>
<evidence type="ECO:0000259" key="13">
    <source>
        <dbReference type="Pfam" id="PF00294"/>
    </source>
</evidence>
<keyword evidence="5 12" id="KW-0479">Metal-binding</keyword>